<keyword evidence="3" id="KW-1185">Reference proteome</keyword>
<dbReference type="Gene3D" id="3.40.50.720">
    <property type="entry name" value="NAD(P)-binding Rossmann-like Domain"/>
    <property type="match status" value="1"/>
</dbReference>
<dbReference type="GO" id="GO:0016758">
    <property type="term" value="F:hexosyltransferase activity"/>
    <property type="evidence" value="ECO:0007669"/>
    <property type="project" value="UniProtKB-ARBA"/>
</dbReference>
<dbReference type="InterPro" id="IPR029063">
    <property type="entry name" value="SAM-dependent_MTases_sf"/>
</dbReference>
<dbReference type="CDD" id="cd00761">
    <property type="entry name" value="Glyco_tranf_GTA_type"/>
    <property type="match status" value="1"/>
</dbReference>
<proteinExistence type="predicted"/>
<evidence type="ECO:0000313" key="3">
    <source>
        <dbReference type="Proteomes" id="UP000429958"/>
    </source>
</evidence>
<dbReference type="PANTHER" id="PTHR22916:SF3">
    <property type="entry name" value="UDP-GLCNAC:BETAGAL BETA-1,3-N-ACETYLGLUCOSAMINYLTRANSFERASE-LIKE PROTEIN 1"/>
    <property type="match status" value="1"/>
</dbReference>
<dbReference type="SUPFAM" id="SSF53335">
    <property type="entry name" value="S-adenosyl-L-methionine-dependent methyltransferases"/>
    <property type="match status" value="1"/>
</dbReference>
<dbReference type="InterPro" id="IPR001173">
    <property type="entry name" value="Glyco_trans_2-like"/>
</dbReference>
<dbReference type="PANTHER" id="PTHR22916">
    <property type="entry name" value="GLYCOSYLTRANSFERASE"/>
    <property type="match status" value="1"/>
</dbReference>
<dbReference type="RefSeq" id="WP_154470509.1">
    <property type="nucleotide sequence ID" value="NZ_VUMD01000001.1"/>
</dbReference>
<dbReference type="EMBL" id="VUMD01000001">
    <property type="protein sequence ID" value="MSS35092.1"/>
    <property type="molecule type" value="Genomic_DNA"/>
</dbReference>
<dbReference type="SUPFAM" id="SSF53448">
    <property type="entry name" value="Nucleotide-diphospho-sugar transferases"/>
    <property type="match status" value="1"/>
</dbReference>
<protein>
    <submittedName>
        <fullName evidence="2">Glycosyltransferase family 2 protein</fullName>
    </submittedName>
</protein>
<dbReference type="AlphaFoldDB" id="A0A7X2TAT2"/>
<keyword evidence="2" id="KW-0808">Transferase</keyword>
<accession>A0A7X2TAT2</accession>
<name>A0A7X2TAT2_9CLOT</name>
<dbReference type="InterPro" id="IPR029044">
    <property type="entry name" value="Nucleotide-diphossugar_trans"/>
</dbReference>
<organism evidence="2 3">
    <name type="scientific">Clostridium porci</name>
    <dbReference type="NCBI Taxonomy" id="2605778"/>
    <lineage>
        <taxon>Bacteria</taxon>
        <taxon>Bacillati</taxon>
        <taxon>Bacillota</taxon>
        <taxon>Clostridia</taxon>
        <taxon>Eubacteriales</taxon>
        <taxon>Clostridiaceae</taxon>
        <taxon>Clostridium</taxon>
    </lineage>
</organism>
<evidence type="ECO:0000259" key="1">
    <source>
        <dbReference type="Pfam" id="PF00535"/>
    </source>
</evidence>
<reference evidence="2 3" key="1">
    <citation type="submission" date="2019-08" db="EMBL/GenBank/DDBJ databases">
        <title>In-depth cultivation of the pig gut microbiome towards novel bacterial diversity and tailored functional studies.</title>
        <authorList>
            <person name="Wylensek D."/>
            <person name="Hitch T.C.A."/>
            <person name="Clavel T."/>
        </authorList>
    </citation>
    <scope>NUCLEOTIDE SEQUENCE [LARGE SCALE GENOMIC DNA]</scope>
    <source>
        <strain evidence="2 3">WCA-389-WT-23D1</strain>
    </source>
</reference>
<feature type="domain" description="Glycosyltransferase 2-like" evidence="1">
    <location>
        <begin position="16"/>
        <end position="156"/>
    </location>
</feature>
<gene>
    <name evidence="2" type="ORF">FYJ39_00495</name>
</gene>
<dbReference type="Proteomes" id="UP000429958">
    <property type="component" value="Unassembled WGS sequence"/>
</dbReference>
<comment type="caution">
    <text evidence="2">The sequence shown here is derived from an EMBL/GenBank/DDBJ whole genome shotgun (WGS) entry which is preliminary data.</text>
</comment>
<evidence type="ECO:0000313" key="2">
    <source>
        <dbReference type="EMBL" id="MSS35092.1"/>
    </source>
</evidence>
<dbReference type="Gene3D" id="3.90.550.10">
    <property type="entry name" value="Spore Coat Polysaccharide Biosynthesis Protein SpsA, Chain A"/>
    <property type="match status" value="1"/>
</dbReference>
<dbReference type="Pfam" id="PF00535">
    <property type="entry name" value="Glycos_transf_2"/>
    <property type="match status" value="1"/>
</dbReference>
<sequence length="428" mass="49209">MIAKTRITGKEKPLVSIIIPVYNGGNYLSEAVESALGQTYTNCEVLVVNDGSDDQGATARIAASYGDRIRYFEKENGGVASALNMGIDQMRGEYFAWLSHDDIYRPEKIELQVKAVLSSGDRTRLVQGEYEFYHMPTGTRTPTDFHKLYKEEQICRSFFSVLWLQSHACSALIHRSHFERVGRFDEAIRTVQDVEMWFRLFRKQRSLFIPQILHSVREHPEAGSNTISCYHEETGRIYWRLIEELDFLEMGEVFVNAPTFLCRMEGFLKSYGRKQEAWQVKRLLERAPAFSKGEEEASIEGFHRRLEMYSGGKRRKIAIFGAGQYGKRIKFELESRLVNPDVFIDNSQEKWGKSIDGLPCVSMEEACHKKDELLVVIAQRTLTPALSQIIHCGFPYFITKQSLEAEMLHVLPAMSRMQEWLSDNVLNA</sequence>